<evidence type="ECO:0000256" key="1">
    <source>
        <dbReference type="SAM" id="SignalP"/>
    </source>
</evidence>
<evidence type="ECO:0008006" key="4">
    <source>
        <dbReference type="Google" id="ProtNLM"/>
    </source>
</evidence>
<dbReference type="Proteomes" id="UP000295560">
    <property type="component" value="Unassembled WGS sequence"/>
</dbReference>
<sequence>MNKKKAGFITAGVVTALVAASPLAFATEGGHDKDWHKGGPDQVCVTNGGDGGALSLIPGGSLANAVVQAPVAGNNIANIGNCSNFLNDNLNGNASGNAIGVLSGPVVAP</sequence>
<evidence type="ECO:0000313" key="3">
    <source>
        <dbReference type="Proteomes" id="UP000295560"/>
    </source>
</evidence>
<dbReference type="EMBL" id="SMFZ01000001">
    <property type="protein sequence ID" value="TCK24718.1"/>
    <property type="molecule type" value="Genomic_DNA"/>
</dbReference>
<dbReference type="RefSeq" id="WP_132421136.1">
    <property type="nucleotide sequence ID" value="NZ_SMFZ01000001.1"/>
</dbReference>
<reference evidence="2 3" key="1">
    <citation type="submission" date="2019-03" db="EMBL/GenBank/DDBJ databases">
        <title>Sequencing the genomes of 1000 actinobacteria strains.</title>
        <authorList>
            <person name="Klenk H.-P."/>
        </authorList>
    </citation>
    <scope>NUCLEOTIDE SEQUENCE [LARGE SCALE GENOMIC DNA]</scope>
    <source>
        <strain evidence="2 3">DSM 44969</strain>
    </source>
</reference>
<keyword evidence="1" id="KW-0732">Signal</keyword>
<protein>
    <recommendedName>
        <fullName evidence="4">Small secreted domain DUF320</fullName>
    </recommendedName>
</protein>
<organism evidence="2 3">
    <name type="scientific">Pseudonocardia endophytica</name>
    <dbReference type="NCBI Taxonomy" id="401976"/>
    <lineage>
        <taxon>Bacteria</taxon>
        <taxon>Bacillati</taxon>
        <taxon>Actinomycetota</taxon>
        <taxon>Actinomycetes</taxon>
        <taxon>Pseudonocardiales</taxon>
        <taxon>Pseudonocardiaceae</taxon>
        <taxon>Pseudonocardia</taxon>
    </lineage>
</organism>
<comment type="caution">
    <text evidence="2">The sequence shown here is derived from an EMBL/GenBank/DDBJ whole genome shotgun (WGS) entry which is preliminary data.</text>
</comment>
<keyword evidence="3" id="KW-1185">Reference proteome</keyword>
<dbReference type="AlphaFoldDB" id="A0A4R1HRE0"/>
<evidence type="ECO:0000313" key="2">
    <source>
        <dbReference type="EMBL" id="TCK24718.1"/>
    </source>
</evidence>
<name>A0A4R1HRE0_PSEEN</name>
<accession>A0A4R1HRE0</accession>
<gene>
    <name evidence="2" type="ORF">EV378_0508</name>
</gene>
<feature type="chain" id="PRO_5020273246" description="Small secreted domain DUF320" evidence="1">
    <location>
        <begin position="27"/>
        <end position="109"/>
    </location>
</feature>
<dbReference type="OrthoDB" id="3707689at2"/>
<proteinExistence type="predicted"/>
<feature type="signal peptide" evidence="1">
    <location>
        <begin position="1"/>
        <end position="26"/>
    </location>
</feature>